<evidence type="ECO:0000313" key="3">
    <source>
        <dbReference type="EMBL" id="ORX88894.1"/>
    </source>
</evidence>
<dbReference type="AlphaFoldDB" id="A0A1Y1XUD1"/>
<comment type="caution">
    <text evidence="3">The sequence shown here is derived from an EMBL/GenBank/DDBJ whole genome shotgun (WGS) entry which is preliminary data.</text>
</comment>
<dbReference type="InParanoid" id="A0A1Y1XUD1"/>
<dbReference type="InterPro" id="IPR046372">
    <property type="entry name" value="PARG_cat_C"/>
</dbReference>
<protein>
    <recommendedName>
        <fullName evidence="2">PARG catalytic Macro domain-containing protein</fullName>
    </recommendedName>
</protein>
<reference evidence="3 4" key="1">
    <citation type="submission" date="2016-07" db="EMBL/GenBank/DDBJ databases">
        <title>Pervasive Adenine N6-methylation of Active Genes in Fungi.</title>
        <authorList>
            <consortium name="DOE Joint Genome Institute"/>
            <person name="Mondo S.J."/>
            <person name="Dannebaum R.O."/>
            <person name="Kuo R.C."/>
            <person name="Labutti K."/>
            <person name="Haridas S."/>
            <person name="Kuo A."/>
            <person name="Salamov A."/>
            <person name="Ahrendt S.R."/>
            <person name="Lipzen A."/>
            <person name="Sullivan W."/>
            <person name="Andreopoulos W.B."/>
            <person name="Clum A."/>
            <person name="Lindquist E."/>
            <person name="Daum C."/>
            <person name="Ramamoorthy G.K."/>
            <person name="Gryganskyi A."/>
            <person name="Culley D."/>
            <person name="Magnuson J.K."/>
            <person name="James T.Y."/>
            <person name="O'Malley M.A."/>
            <person name="Stajich J.E."/>
            <person name="Spatafora J.W."/>
            <person name="Visel A."/>
            <person name="Grigoriev I.V."/>
        </authorList>
    </citation>
    <scope>NUCLEOTIDE SEQUENCE [LARGE SCALE GENOMIC DNA]</scope>
    <source>
        <strain evidence="3 4">CBS 931.73</strain>
    </source>
</reference>
<name>A0A1Y1XUD1_9FUNG</name>
<feature type="domain" description="PARG catalytic Macro" evidence="2">
    <location>
        <begin position="689"/>
        <end position="787"/>
    </location>
</feature>
<dbReference type="GO" id="GO:0004649">
    <property type="term" value="F:poly(ADP-ribose) glycohydrolase activity"/>
    <property type="evidence" value="ECO:0007669"/>
    <property type="project" value="InterPro"/>
</dbReference>
<organism evidence="3 4">
    <name type="scientific">Basidiobolus meristosporus CBS 931.73</name>
    <dbReference type="NCBI Taxonomy" id="1314790"/>
    <lineage>
        <taxon>Eukaryota</taxon>
        <taxon>Fungi</taxon>
        <taxon>Fungi incertae sedis</taxon>
        <taxon>Zoopagomycota</taxon>
        <taxon>Entomophthoromycotina</taxon>
        <taxon>Basidiobolomycetes</taxon>
        <taxon>Basidiobolales</taxon>
        <taxon>Basidiobolaceae</taxon>
        <taxon>Basidiobolus</taxon>
    </lineage>
</organism>
<dbReference type="OrthoDB" id="1937899at2759"/>
<keyword evidence="4" id="KW-1185">Reference proteome</keyword>
<dbReference type="GO" id="GO:0006282">
    <property type="term" value="P:regulation of DNA repair"/>
    <property type="evidence" value="ECO:0007669"/>
    <property type="project" value="InterPro"/>
</dbReference>
<feature type="compositionally biased region" description="Polar residues" evidence="1">
    <location>
        <begin position="428"/>
        <end position="437"/>
    </location>
</feature>
<feature type="compositionally biased region" description="Basic and acidic residues" evidence="1">
    <location>
        <begin position="441"/>
        <end position="450"/>
    </location>
</feature>
<feature type="region of interest" description="Disordered" evidence="1">
    <location>
        <begin position="428"/>
        <end position="461"/>
    </location>
</feature>
<feature type="region of interest" description="Disordered" evidence="1">
    <location>
        <begin position="65"/>
        <end position="85"/>
    </location>
</feature>
<sequence length="854" mass="95840">MGAPRKFQGACRSVILRGYLTAYLTTIRSLSLSSNSVAMQGFNQNRREKQFQSYYRESSFQFTTQEHSSSLHGSTPQFPEPQVSSPYAEIPTTYESLNTHHANTFAYQEQEATLGHFSPGYMPMPQIPGYTEQQYARDTSEFYSMPVPSFAVSNGHFPENPVSLEVETSNLHASTHLREGYIDQDAFAFENSPTSWPESMPSPWNSASKQPSNYSFPNTQSTFPHQNETMPMVEVGNHNHSPFPQDLSHSENELRNKWEPSSLLSSPSELGISTPLSANVYSPQSGLLAAISGAEHLKEPQSVPEVVRTHELPPTNAEEIKVPQQLNESVHLPPSSYTIPTKVEPLNDIVDDRPRPADHIQTQEILADNVLALESLKIDPPVAPCSQKENEQILNPEDKYRVIPDQSKPEGPFGEELPKTVQCLESDISQSQPTDPENPQDIEKDDRLYGDSDSEDEPEGPVLPLLFKAEDHLIISEYIAANELYTIYPPKFTNKTKLAVFNQFSSKTHQPGDWIVEISRWSPPKALPSRAFYQDAGYSLKIRLDEDYLTSPTDPKGCTWRVNFSNGQLLGNYGELEPSTGELQVLEYPLLGSVRELLLQRSKKLPNLAPQTFAAGSTDEMPCESTPILIQDIPQMCEFSIPEEPGSPHQPDQHKHLASLSTSKILKMFKPCTSTNRSNFISMASPPEGHNAYDIETIRTALTTAYCSFAAARYQSYQKCGYTPDYDDFPEEDANPSNRPYIIIHTGAWGAGRRGGNRVLMHLIQMLAARLAGVDRIVFHSCQKENTEAFLEAERLYDTVWSRFVSTPSENVESSDESSDSIVDIIVSLKEFLWQNSDPAEKKRSSKWFFGMWS</sequence>
<feature type="region of interest" description="Disordered" evidence="1">
    <location>
        <begin position="192"/>
        <end position="212"/>
    </location>
</feature>
<evidence type="ECO:0000256" key="1">
    <source>
        <dbReference type="SAM" id="MobiDB-lite"/>
    </source>
</evidence>
<gene>
    <name evidence="3" type="ORF">K493DRAFT_341000</name>
</gene>
<evidence type="ECO:0000259" key="2">
    <source>
        <dbReference type="Pfam" id="PF05028"/>
    </source>
</evidence>
<feature type="region of interest" description="Disordered" evidence="1">
    <location>
        <begin position="381"/>
        <end position="416"/>
    </location>
</feature>
<dbReference type="Pfam" id="PF05028">
    <property type="entry name" value="PARG_cat_C"/>
    <property type="match status" value="1"/>
</dbReference>
<dbReference type="Proteomes" id="UP000193498">
    <property type="component" value="Unassembled WGS sequence"/>
</dbReference>
<dbReference type="EMBL" id="MCFE01000491">
    <property type="protein sequence ID" value="ORX88894.1"/>
    <property type="molecule type" value="Genomic_DNA"/>
</dbReference>
<feature type="compositionally biased region" description="Basic and acidic residues" evidence="1">
    <location>
        <begin position="388"/>
        <end position="402"/>
    </location>
</feature>
<accession>A0A1Y1XUD1</accession>
<evidence type="ECO:0000313" key="4">
    <source>
        <dbReference type="Proteomes" id="UP000193498"/>
    </source>
</evidence>
<proteinExistence type="predicted"/>